<keyword evidence="2" id="KW-1185">Reference proteome</keyword>
<proteinExistence type="predicted"/>
<dbReference type="Proteomes" id="UP000008021">
    <property type="component" value="Chromosome 3"/>
</dbReference>
<dbReference type="Gramene" id="OMERI03G28650.1">
    <property type="protein sequence ID" value="OMERI03G28650.1"/>
    <property type="gene ID" value="OMERI03G28650"/>
</dbReference>
<organism evidence="1">
    <name type="scientific">Oryza meridionalis</name>
    <dbReference type="NCBI Taxonomy" id="40149"/>
    <lineage>
        <taxon>Eukaryota</taxon>
        <taxon>Viridiplantae</taxon>
        <taxon>Streptophyta</taxon>
        <taxon>Embryophyta</taxon>
        <taxon>Tracheophyta</taxon>
        <taxon>Spermatophyta</taxon>
        <taxon>Magnoliopsida</taxon>
        <taxon>Liliopsida</taxon>
        <taxon>Poales</taxon>
        <taxon>Poaceae</taxon>
        <taxon>BOP clade</taxon>
        <taxon>Oryzoideae</taxon>
        <taxon>Oryzeae</taxon>
        <taxon>Oryzinae</taxon>
        <taxon>Oryza</taxon>
    </lineage>
</organism>
<name>A0A0E0D5Q6_9ORYZ</name>
<dbReference type="EnsemblPlants" id="OMERI03G28650.1">
    <property type="protein sequence ID" value="OMERI03G28650.1"/>
    <property type="gene ID" value="OMERI03G28650"/>
</dbReference>
<reference evidence="1" key="1">
    <citation type="submission" date="2015-04" db="UniProtKB">
        <authorList>
            <consortium name="EnsemblPlants"/>
        </authorList>
    </citation>
    <scope>IDENTIFICATION</scope>
</reference>
<protein>
    <submittedName>
        <fullName evidence="1">Uncharacterized protein</fullName>
    </submittedName>
</protein>
<dbReference type="AlphaFoldDB" id="A0A0E0D5Q6"/>
<evidence type="ECO:0000313" key="1">
    <source>
        <dbReference type="EnsemblPlants" id="OMERI03G28650.1"/>
    </source>
</evidence>
<accession>A0A0E0D5Q6</accession>
<dbReference type="HOGENOM" id="CLU_130116_0_0_1"/>
<sequence length="170" mass="18818">MCFYGVPGCSLEVVCAPAELERRRKAEELSGGDGWRRLAPVFGLPRKGGRQLKTYLRMPHVRIIAPKLTRERGIEGISRQPEMRKASSIFKTAATSLAQWLGQRSTGWMGTAMRRKAALWTPGATTSSTQGVRPINLMRGDEKGCCCGEGDTWVPPWLGPICKRDVEEEA</sequence>
<reference evidence="1" key="2">
    <citation type="submission" date="2018-05" db="EMBL/GenBank/DDBJ databases">
        <title>OmerRS3 (Oryza meridionalis Reference Sequence Version 3).</title>
        <authorList>
            <person name="Zhang J."/>
            <person name="Kudrna D."/>
            <person name="Lee S."/>
            <person name="Talag J."/>
            <person name="Welchert J."/>
            <person name="Wing R.A."/>
        </authorList>
    </citation>
    <scope>NUCLEOTIDE SEQUENCE [LARGE SCALE GENOMIC DNA]</scope>
    <source>
        <strain evidence="1">cv. OR44</strain>
    </source>
</reference>
<evidence type="ECO:0000313" key="2">
    <source>
        <dbReference type="Proteomes" id="UP000008021"/>
    </source>
</evidence>